<dbReference type="GO" id="GO:0016020">
    <property type="term" value="C:membrane"/>
    <property type="evidence" value="ECO:0007669"/>
    <property type="project" value="UniProtKB-SubCell"/>
</dbReference>
<gene>
    <name evidence="7" type="ORF">CSX02_02500</name>
</gene>
<feature type="transmembrane region" description="Helical" evidence="5">
    <location>
        <begin position="193"/>
        <end position="213"/>
    </location>
</feature>
<evidence type="ECO:0000313" key="8">
    <source>
        <dbReference type="Proteomes" id="UP000224563"/>
    </source>
</evidence>
<evidence type="ECO:0000256" key="1">
    <source>
        <dbReference type="ARBA" id="ARBA00004141"/>
    </source>
</evidence>
<reference evidence="7 8" key="2">
    <citation type="submission" date="2017-10" db="EMBL/GenBank/DDBJ databases">
        <authorList>
            <person name="Banno H."/>
            <person name="Chua N.-H."/>
        </authorList>
    </citation>
    <scope>NUCLEOTIDE SEQUENCE [LARGE SCALE GENOMIC DNA]</scope>
    <source>
        <strain evidence="7 8">JK623</strain>
    </source>
</reference>
<dbReference type="Pfam" id="PF12698">
    <property type="entry name" value="ABC2_membrane_3"/>
    <property type="match status" value="1"/>
</dbReference>
<feature type="transmembrane region" description="Helical" evidence="5">
    <location>
        <begin position="277"/>
        <end position="295"/>
    </location>
</feature>
<dbReference type="AlphaFoldDB" id="A0A2G3E5J6"/>
<comment type="caution">
    <text evidence="7">The sequence shown here is derived from an EMBL/GenBank/DDBJ whole genome shotgun (WGS) entry which is preliminary data.</text>
</comment>
<keyword evidence="4 5" id="KW-0472">Membrane</keyword>
<evidence type="ECO:0000313" key="7">
    <source>
        <dbReference type="EMBL" id="PHU38425.1"/>
    </source>
</evidence>
<dbReference type="GO" id="GO:0140359">
    <property type="term" value="F:ABC-type transporter activity"/>
    <property type="evidence" value="ECO:0007669"/>
    <property type="project" value="InterPro"/>
</dbReference>
<name>A0A2G3E5J6_9FIRM</name>
<evidence type="ECO:0000256" key="5">
    <source>
        <dbReference type="SAM" id="Phobius"/>
    </source>
</evidence>
<proteinExistence type="predicted"/>
<feature type="transmembrane region" description="Helical" evidence="5">
    <location>
        <begin position="302"/>
        <end position="324"/>
    </location>
</feature>
<evidence type="ECO:0000256" key="2">
    <source>
        <dbReference type="ARBA" id="ARBA00022692"/>
    </source>
</evidence>
<reference evidence="7 8" key="1">
    <citation type="submission" date="2017-10" db="EMBL/GenBank/DDBJ databases">
        <title>Resolving the taxonomy of Roseburia spp., Eubacterium rectale and Agathobacter spp. through phylogenomic analysis.</title>
        <authorList>
            <person name="Sheridan P.O."/>
            <person name="Walker A.W."/>
            <person name="Duncan S.H."/>
            <person name="Scott K.P."/>
            <person name="Toole P.W.O."/>
            <person name="Luis P."/>
            <person name="Flint H.J."/>
        </authorList>
    </citation>
    <scope>NUCLEOTIDE SEQUENCE [LARGE SCALE GENOMIC DNA]</scope>
    <source>
        <strain evidence="7 8">JK623</strain>
    </source>
</reference>
<dbReference type="Proteomes" id="UP000224563">
    <property type="component" value="Unassembled WGS sequence"/>
</dbReference>
<dbReference type="InterPro" id="IPR013525">
    <property type="entry name" value="ABC2_TM"/>
</dbReference>
<evidence type="ECO:0000256" key="3">
    <source>
        <dbReference type="ARBA" id="ARBA00022989"/>
    </source>
</evidence>
<keyword evidence="8" id="KW-1185">Reference proteome</keyword>
<feature type="transmembrane region" description="Helical" evidence="5">
    <location>
        <begin position="234"/>
        <end position="257"/>
    </location>
</feature>
<keyword evidence="2 5" id="KW-0812">Transmembrane</keyword>
<accession>A0A2G3E5J6</accession>
<evidence type="ECO:0000259" key="6">
    <source>
        <dbReference type="Pfam" id="PF12698"/>
    </source>
</evidence>
<dbReference type="RefSeq" id="WP_099385512.1">
    <property type="nucleotide sequence ID" value="NZ_JANSWH010000051.1"/>
</dbReference>
<organism evidence="7 8">
    <name type="scientific">Agathobacter ruminis</name>
    <dbReference type="NCBI Taxonomy" id="1712665"/>
    <lineage>
        <taxon>Bacteria</taxon>
        <taxon>Bacillati</taxon>
        <taxon>Bacillota</taxon>
        <taxon>Clostridia</taxon>
        <taxon>Lachnospirales</taxon>
        <taxon>Lachnospiraceae</taxon>
        <taxon>Agathobacter</taxon>
    </lineage>
</organism>
<feature type="transmembrane region" description="Helical" evidence="5">
    <location>
        <begin position="360"/>
        <end position="381"/>
    </location>
</feature>
<keyword evidence="3 5" id="KW-1133">Transmembrane helix</keyword>
<feature type="transmembrane region" description="Helical" evidence="5">
    <location>
        <begin position="15"/>
        <end position="35"/>
    </location>
</feature>
<sequence>MLNFKTFFQIAKKHIGTCFIYVIIFLILMVVMTNINKGSSTSKFEAKSVKFTVIDEDDTVASHALTDYLATKHKYISFEGKDISKIQDNMYYEEISYVLTIPKGYEEELKNGNFKNLVTHSMRTDSAAGYFFNQDVDSYFRALSVYQASSESLEDSLSKAANVMEKVNANEVEMITFEKTNNGNSPSGYFFQYFAYILISVLLLSMSPILMTFHNRDLAARISCSYLKPRRKAAGIGLGAICYSILVWLIILIAGGFGGMYRYDPIETIALMTANSFVYLIVIVTMTLCIASFSLSEHALQLIANVIGLGSSFLCGVFVPQWMLAENVTRISRFFPAYWFIRNNNILAGFNGEAFNPDEYLLNLGVQLLFALAFMTIYFVMHVQKKAKAVA</sequence>
<dbReference type="EMBL" id="PDYG01000008">
    <property type="protein sequence ID" value="PHU38425.1"/>
    <property type="molecule type" value="Genomic_DNA"/>
</dbReference>
<protein>
    <recommendedName>
        <fullName evidence="6">ABC-2 type transporter transmembrane domain-containing protein</fullName>
    </recommendedName>
</protein>
<comment type="subcellular location">
    <subcellularLocation>
        <location evidence="1">Membrane</location>
        <topology evidence="1">Multi-pass membrane protein</topology>
    </subcellularLocation>
</comment>
<evidence type="ECO:0000256" key="4">
    <source>
        <dbReference type="ARBA" id="ARBA00023136"/>
    </source>
</evidence>
<dbReference type="Gene3D" id="3.40.1710.10">
    <property type="entry name" value="abc type-2 transporter like domain"/>
    <property type="match status" value="1"/>
</dbReference>
<feature type="domain" description="ABC-2 type transporter transmembrane" evidence="6">
    <location>
        <begin position="18"/>
        <end position="377"/>
    </location>
</feature>